<dbReference type="Proteomes" id="UP000324222">
    <property type="component" value="Unassembled WGS sequence"/>
</dbReference>
<organism evidence="2 3">
    <name type="scientific">Portunus trituberculatus</name>
    <name type="common">Swimming crab</name>
    <name type="synonym">Neptunus trituberculatus</name>
    <dbReference type="NCBI Taxonomy" id="210409"/>
    <lineage>
        <taxon>Eukaryota</taxon>
        <taxon>Metazoa</taxon>
        <taxon>Ecdysozoa</taxon>
        <taxon>Arthropoda</taxon>
        <taxon>Crustacea</taxon>
        <taxon>Multicrustacea</taxon>
        <taxon>Malacostraca</taxon>
        <taxon>Eumalacostraca</taxon>
        <taxon>Eucarida</taxon>
        <taxon>Decapoda</taxon>
        <taxon>Pleocyemata</taxon>
        <taxon>Brachyura</taxon>
        <taxon>Eubrachyura</taxon>
        <taxon>Portunoidea</taxon>
        <taxon>Portunidae</taxon>
        <taxon>Portuninae</taxon>
        <taxon>Portunus</taxon>
    </lineage>
</organism>
<proteinExistence type="predicted"/>
<evidence type="ECO:0000256" key="1">
    <source>
        <dbReference type="SAM" id="MobiDB-lite"/>
    </source>
</evidence>
<sequence length="157" mass="17553">MKNINTVINTKYIGNSVSIDNRDVAIIENDYGNNKKAKRLEEDALSNNSLGSHQHRKLKSDSGSHKGSTETVDDGEEKRDASKEDFDDGMRLDGTLTSTLSSFFVTYSSDLRTEGEGYMHTYTLTRTYTHTTYTYTYTHTHASRFVWCVGVGCRGGG</sequence>
<keyword evidence="3" id="KW-1185">Reference proteome</keyword>
<reference evidence="2 3" key="1">
    <citation type="submission" date="2019-05" db="EMBL/GenBank/DDBJ databases">
        <title>Another draft genome of Portunus trituberculatus and its Hox gene families provides insights of decapod evolution.</title>
        <authorList>
            <person name="Jeong J.-H."/>
            <person name="Song I."/>
            <person name="Kim S."/>
            <person name="Choi T."/>
            <person name="Kim D."/>
            <person name="Ryu S."/>
            <person name="Kim W."/>
        </authorList>
    </citation>
    <scope>NUCLEOTIDE SEQUENCE [LARGE SCALE GENOMIC DNA]</scope>
    <source>
        <tissue evidence="2">Muscle</tissue>
    </source>
</reference>
<feature type="compositionally biased region" description="Basic and acidic residues" evidence="1">
    <location>
        <begin position="59"/>
        <end position="68"/>
    </location>
</feature>
<protein>
    <submittedName>
        <fullName evidence="2">Uncharacterized protein</fullName>
    </submittedName>
</protein>
<dbReference type="EMBL" id="VSRR010056332">
    <property type="protein sequence ID" value="MPC81229.1"/>
    <property type="molecule type" value="Genomic_DNA"/>
</dbReference>
<name>A0A5B7IHD1_PORTR</name>
<feature type="region of interest" description="Disordered" evidence="1">
    <location>
        <begin position="46"/>
        <end position="88"/>
    </location>
</feature>
<accession>A0A5B7IHD1</accession>
<gene>
    <name evidence="2" type="ORF">E2C01_075836</name>
</gene>
<feature type="compositionally biased region" description="Basic and acidic residues" evidence="1">
    <location>
        <begin position="76"/>
        <end position="88"/>
    </location>
</feature>
<evidence type="ECO:0000313" key="2">
    <source>
        <dbReference type="EMBL" id="MPC81229.1"/>
    </source>
</evidence>
<dbReference type="AlphaFoldDB" id="A0A5B7IHD1"/>
<dbReference type="OrthoDB" id="2984333at2759"/>
<evidence type="ECO:0000313" key="3">
    <source>
        <dbReference type="Proteomes" id="UP000324222"/>
    </source>
</evidence>
<comment type="caution">
    <text evidence="2">The sequence shown here is derived from an EMBL/GenBank/DDBJ whole genome shotgun (WGS) entry which is preliminary data.</text>
</comment>